<evidence type="ECO:0000256" key="1">
    <source>
        <dbReference type="ARBA" id="ARBA00001554"/>
    </source>
</evidence>
<organism evidence="5 6">
    <name type="scientific">Variovorax ureilyticus</name>
    <dbReference type="NCBI Taxonomy" id="1836198"/>
    <lineage>
        <taxon>Bacteria</taxon>
        <taxon>Pseudomonadati</taxon>
        <taxon>Pseudomonadota</taxon>
        <taxon>Betaproteobacteria</taxon>
        <taxon>Burkholderiales</taxon>
        <taxon>Comamonadaceae</taxon>
        <taxon>Variovorax</taxon>
    </lineage>
</organism>
<comment type="similarity">
    <text evidence="2 4">Belongs to the pterin-4-alpha-carbinolamine dehydratase family.</text>
</comment>
<dbReference type="InterPro" id="IPR001533">
    <property type="entry name" value="Pterin_deHydtase"/>
</dbReference>
<name>A0ABU8VB87_9BURK</name>
<keyword evidence="3 4" id="KW-0456">Lyase</keyword>
<dbReference type="PANTHER" id="PTHR12599">
    <property type="entry name" value="PTERIN-4-ALPHA-CARBINOLAMINE DEHYDRATASE"/>
    <property type="match status" value="1"/>
</dbReference>
<gene>
    <name evidence="5" type="ORF">WKW77_07565</name>
</gene>
<dbReference type="NCBIfam" id="NF002017">
    <property type="entry name" value="PRK00823.1-2"/>
    <property type="match status" value="1"/>
</dbReference>
<sequence>MSSMLKIKDWKSHPRRAMSATEIVASLARLEGWKLAGDGQNVAIEKTFTFANYFETIAFVNALALIAHRQDHHPDLSVHYNRCVVRFNTHDVAGISATDFECAAQVDALLSA</sequence>
<evidence type="ECO:0000313" key="5">
    <source>
        <dbReference type="EMBL" id="MEJ8810923.1"/>
    </source>
</evidence>
<comment type="caution">
    <text evidence="5">The sequence shown here is derived from an EMBL/GenBank/DDBJ whole genome shotgun (WGS) entry which is preliminary data.</text>
</comment>
<evidence type="ECO:0000256" key="3">
    <source>
        <dbReference type="ARBA" id="ARBA00023239"/>
    </source>
</evidence>
<protein>
    <recommendedName>
        <fullName evidence="4">Putative pterin-4-alpha-carbinolamine dehydratase</fullName>
        <shortName evidence="4">PHS</shortName>
        <ecNumber evidence="4">4.2.1.96</ecNumber>
    </recommendedName>
    <alternativeName>
        <fullName evidence="4">4-alpha-hydroxy-tetrahydropterin dehydratase</fullName>
    </alternativeName>
    <alternativeName>
        <fullName evidence="4">Pterin carbinolamine dehydratase</fullName>
        <shortName evidence="4">PCD</shortName>
    </alternativeName>
</protein>
<dbReference type="GO" id="GO:0008124">
    <property type="term" value="F:4-alpha-hydroxytetrahydrobiopterin dehydratase activity"/>
    <property type="evidence" value="ECO:0007669"/>
    <property type="project" value="UniProtKB-EC"/>
</dbReference>
<evidence type="ECO:0000313" key="6">
    <source>
        <dbReference type="Proteomes" id="UP001365846"/>
    </source>
</evidence>
<dbReference type="InterPro" id="IPR036428">
    <property type="entry name" value="PCD_sf"/>
</dbReference>
<dbReference type="CDD" id="cd00488">
    <property type="entry name" value="PCD_DCoH"/>
    <property type="match status" value="1"/>
</dbReference>
<dbReference type="SUPFAM" id="SSF55248">
    <property type="entry name" value="PCD-like"/>
    <property type="match status" value="1"/>
</dbReference>
<proteinExistence type="inferred from homology"/>
<evidence type="ECO:0000256" key="4">
    <source>
        <dbReference type="HAMAP-Rule" id="MF_00434"/>
    </source>
</evidence>
<dbReference type="Pfam" id="PF01329">
    <property type="entry name" value="Pterin_4a"/>
    <property type="match status" value="1"/>
</dbReference>
<comment type="catalytic activity">
    <reaction evidence="1 4">
        <text>(4aS,6R)-4a-hydroxy-L-erythro-5,6,7,8-tetrahydrobiopterin = (6R)-L-erythro-6,7-dihydrobiopterin + H2O</text>
        <dbReference type="Rhea" id="RHEA:11920"/>
        <dbReference type="ChEBI" id="CHEBI:15377"/>
        <dbReference type="ChEBI" id="CHEBI:15642"/>
        <dbReference type="ChEBI" id="CHEBI:43120"/>
        <dbReference type="EC" id="4.2.1.96"/>
    </reaction>
</comment>
<evidence type="ECO:0000256" key="2">
    <source>
        <dbReference type="ARBA" id="ARBA00006472"/>
    </source>
</evidence>
<dbReference type="Gene3D" id="3.30.1360.20">
    <property type="entry name" value="Transcriptional coactivator/pterin dehydratase"/>
    <property type="match status" value="1"/>
</dbReference>
<dbReference type="RefSeq" id="WP_340356246.1">
    <property type="nucleotide sequence ID" value="NZ_JBBKZU010000003.1"/>
</dbReference>
<reference evidence="5 6" key="1">
    <citation type="submission" date="2024-03" db="EMBL/GenBank/DDBJ databases">
        <title>Novel species of the genus Variovorax.</title>
        <authorList>
            <person name="Liu Q."/>
            <person name="Xin Y.-H."/>
        </authorList>
    </citation>
    <scope>NUCLEOTIDE SEQUENCE [LARGE SCALE GENOMIC DNA]</scope>
    <source>
        <strain evidence="5 6">KACC 18899</strain>
    </source>
</reference>
<dbReference type="EC" id="4.2.1.96" evidence="4"/>
<dbReference type="HAMAP" id="MF_00434">
    <property type="entry name" value="Pterin_4_alpha"/>
    <property type="match status" value="1"/>
</dbReference>
<keyword evidence="6" id="KW-1185">Reference proteome</keyword>
<accession>A0ABU8VB87</accession>
<dbReference type="EMBL" id="JBBKZU010000003">
    <property type="protein sequence ID" value="MEJ8810923.1"/>
    <property type="molecule type" value="Genomic_DNA"/>
</dbReference>
<dbReference type="Proteomes" id="UP001365846">
    <property type="component" value="Unassembled WGS sequence"/>
</dbReference>
<dbReference type="PANTHER" id="PTHR12599:SF0">
    <property type="entry name" value="PTERIN-4-ALPHA-CARBINOLAMINE DEHYDRATASE"/>
    <property type="match status" value="1"/>
</dbReference>